<dbReference type="GO" id="GO:0015159">
    <property type="term" value="F:polysaccharide transmembrane transporter activity"/>
    <property type="evidence" value="ECO:0007669"/>
    <property type="project" value="InterPro"/>
</dbReference>
<evidence type="ECO:0000256" key="10">
    <source>
        <dbReference type="ARBA" id="ARBA00023114"/>
    </source>
</evidence>
<evidence type="ECO:0000256" key="7">
    <source>
        <dbReference type="ARBA" id="ARBA00022729"/>
    </source>
</evidence>
<comment type="similarity">
    <text evidence="2">Belongs to the BexD/CtrA/VexA family.</text>
</comment>
<evidence type="ECO:0000256" key="9">
    <source>
        <dbReference type="ARBA" id="ARBA00023065"/>
    </source>
</evidence>
<evidence type="ECO:0000256" key="14">
    <source>
        <dbReference type="ARBA" id="ARBA00023288"/>
    </source>
</evidence>
<dbReference type="Pfam" id="PF02563">
    <property type="entry name" value="Poly_export"/>
    <property type="match status" value="1"/>
</dbReference>
<dbReference type="Proteomes" id="UP000253759">
    <property type="component" value="Unassembled WGS sequence"/>
</dbReference>
<evidence type="ECO:0000256" key="4">
    <source>
        <dbReference type="ARBA" id="ARBA00022452"/>
    </source>
</evidence>
<sequence>MIRVVVTIFAALSLAGCSTLGHTEFPVTPTAQESLPDDLSIVKLDPTNISYFQAPVKGHVPTGLPPAGRWDYKIGVGDILDVIVFDHPELTLPAGPERSAVETGFRIQSDGTFFYPFVGQVYALGRAPEEIRAVLSVRLAEFIPSPQLEVRVAAFNSQRVVIAGEVHQPNRQSLTTTPLSLLEAINAAGGLTEKADARHVTVQRNGRTYRVDLQGFLAGGMVGNNPILVDGDVISVPSKTTEEAFVLGQVIAPGNVDLSGDPVSLTQALSRQGWIDELRADARGVFVFRLVAGRMVVYQLDTSTPMGLLLGTRFILEPQDVVYVTRSPLSKWNDTISALLPTVQAVRSVQVVTADL</sequence>
<evidence type="ECO:0000256" key="11">
    <source>
        <dbReference type="ARBA" id="ARBA00023136"/>
    </source>
</evidence>
<keyword evidence="10" id="KW-0626">Porin</keyword>
<protein>
    <submittedName>
        <fullName evidence="18">Sugar ABC transporter substrate-binding protein</fullName>
    </submittedName>
</protein>
<gene>
    <name evidence="18" type="ORF">DVH29_15510</name>
</gene>
<dbReference type="Gene3D" id="3.10.560.10">
    <property type="entry name" value="Outer membrane lipoprotein wza domain like"/>
    <property type="match status" value="2"/>
</dbReference>
<accession>A0A369W1A1</accession>
<feature type="chain" id="PRO_5017066987" evidence="15">
    <location>
        <begin position="22"/>
        <end position="356"/>
    </location>
</feature>
<name>A0A369W1A1_9HYPH</name>
<evidence type="ECO:0000256" key="6">
    <source>
        <dbReference type="ARBA" id="ARBA00022692"/>
    </source>
</evidence>
<evidence type="ECO:0000313" key="18">
    <source>
        <dbReference type="EMBL" id="RDE07665.1"/>
    </source>
</evidence>
<evidence type="ECO:0000256" key="2">
    <source>
        <dbReference type="ARBA" id="ARBA00009450"/>
    </source>
</evidence>
<evidence type="ECO:0000256" key="12">
    <source>
        <dbReference type="ARBA" id="ARBA00023139"/>
    </source>
</evidence>
<comment type="caution">
    <text evidence="18">The sequence shown here is derived from an EMBL/GenBank/DDBJ whole genome shotgun (WGS) entry which is preliminary data.</text>
</comment>
<evidence type="ECO:0000313" key="19">
    <source>
        <dbReference type="Proteomes" id="UP000253759"/>
    </source>
</evidence>
<feature type="signal peptide" evidence="15">
    <location>
        <begin position="1"/>
        <end position="21"/>
    </location>
</feature>
<keyword evidence="5" id="KW-0762">Sugar transport</keyword>
<dbReference type="PANTHER" id="PTHR33619:SF3">
    <property type="entry name" value="POLYSACCHARIDE EXPORT PROTEIN GFCE-RELATED"/>
    <property type="match status" value="1"/>
</dbReference>
<dbReference type="PROSITE" id="PS51257">
    <property type="entry name" value="PROKAR_LIPOPROTEIN"/>
    <property type="match status" value="1"/>
</dbReference>
<reference evidence="19" key="1">
    <citation type="submission" date="2018-07" db="EMBL/GenBank/DDBJ databases">
        <authorList>
            <person name="Liu B.-T."/>
            <person name="Du Z."/>
        </authorList>
    </citation>
    <scope>NUCLEOTIDE SEQUENCE [LARGE SCALE GENOMIC DNA]</scope>
    <source>
        <strain evidence="19">XYN52</strain>
    </source>
</reference>
<dbReference type="OrthoDB" id="7198507at2"/>
<dbReference type="Gene3D" id="3.30.1950.10">
    <property type="entry name" value="wza like domain"/>
    <property type="match status" value="1"/>
</dbReference>
<evidence type="ECO:0000256" key="8">
    <source>
        <dbReference type="ARBA" id="ARBA00023047"/>
    </source>
</evidence>
<feature type="domain" description="Polysaccharide export protein N-terminal" evidence="16">
    <location>
        <begin position="70"/>
        <end position="152"/>
    </location>
</feature>
<evidence type="ECO:0000256" key="1">
    <source>
        <dbReference type="ARBA" id="ARBA00004571"/>
    </source>
</evidence>
<dbReference type="GO" id="GO:0009279">
    <property type="term" value="C:cell outer membrane"/>
    <property type="evidence" value="ECO:0007669"/>
    <property type="project" value="UniProtKB-SubCell"/>
</dbReference>
<evidence type="ECO:0000256" key="13">
    <source>
        <dbReference type="ARBA" id="ARBA00023237"/>
    </source>
</evidence>
<keyword evidence="4" id="KW-1134">Transmembrane beta strand</keyword>
<dbReference type="InterPro" id="IPR054765">
    <property type="entry name" value="SLBB_dom"/>
</dbReference>
<feature type="domain" description="SLBB" evidence="17">
    <location>
        <begin position="158"/>
        <end position="236"/>
    </location>
</feature>
<keyword evidence="13" id="KW-0998">Cell outer membrane</keyword>
<keyword evidence="9" id="KW-0406">Ion transport</keyword>
<proteinExistence type="inferred from homology"/>
<keyword evidence="11" id="KW-0472">Membrane</keyword>
<dbReference type="RefSeq" id="WP_114647094.1">
    <property type="nucleotide sequence ID" value="NZ_QQNH01000043.1"/>
</dbReference>
<dbReference type="PANTHER" id="PTHR33619">
    <property type="entry name" value="POLYSACCHARIDE EXPORT PROTEIN GFCE-RELATED"/>
    <property type="match status" value="1"/>
</dbReference>
<keyword evidence="3" id="KW-0813">Transport</keyword>
<keyword evidence="8" id="KW-0625">Polysaccharide transport</keyword>
<evidence type="ECO:0000256" key="15">
    <source>
        <dbReference type="SAM" id="SignalP"/>
    </source>
</evidence>
<evidence type="ECO:0000256" key="5">
    <source>
        <dbReference type="ARBA" id="ARBA00022597"/>
    </source>
</evidence>
<dbReference type="InterPro" id="IPR003715">
    <property type="entry name" value="Poly_export_N"/>
</dbReference>
<organism evidence="18 19">
    <name type="scientific">Pelagibacterium lacus</name>
    <dbReference type="NCBI Taxonomy" id="2282655"/>
    <lineage>
        <taxon>Bacteria</taxon>
        <taxon>Pseudomonadati</taxon>
        <taxon>Pseudomonadota</taxon>
        <taxon>Alphaproteobacteria</taxon>
        <taxon>Hyphomicrobiales</taxon>
        <taxon>Devosiaceae</taxon>
        <taxon>Pelagibacterium</taxon>
    </lineage>
</organism>
<feature type="domain" description="SLBB" evidence="17">
    <location>
        <begin position="244"/>
        <end position="324"/>
    </location>
</feature>
<dbReference type="InterPro" id="IPR049712">
    <property type="entry name" value="Poly_export"/>
</dbReference>
<dbReference type="Pfam" id="PF22461">
    <property type="entry name" value="SLBB_2"/>
    <property type="match status" value="2"/>
</dbReference>
<evidence type="ECO:0000259" key="17">
    <source>
        <dbReference type="Pfam" id="PF22461"/>
    </source>
</evidence>
<dbReference type="GO" id="GO:0015288">
    <property type="term" value="F:porin activity"/>
    <property type="evidence" value="ECO:0007669"/>
    <property type="project" value="UniProtKB-KW"/>
</dbReference>
<keyword evidence="7 15" id="KW-0732">Signal</keyword>
<dbReference type="GO" id="GO:0046930">
    <property type="term" value="C:pore complex"/>
    <property type="evidence" value="ECO:0007669"/>
    <property type="project" value="UniProtKB-KW"/>
</dbReference>
<keyword evidence="12" id="KW-0564">Palmitate</keyword>
<dbReference type="GO" id="GO:0006811">
    <property type="term" value="P:monoatomic ion transport"/>
    <property type="evidence" value="ECO:0007669"/>
    <property type="project" value="UniProtKB-KW"/>
</dbReference>
<keyword evidence="19" id="KW-1185">Reference proteome</keyword>
<comment type="subcellular location">
    <subcellularLocation>
        <location evidence="1">Cell outer membrane</location>
        <topology evidence="1">Multi-pass membrane protein</topology>
    </subcellularLocation>
</comment>
<keyword evidence="6" id="KW-0812">Transmembrane</keyword>
<dbReference type="AlphaFoldDB" id="A0A369W1A1"/>
<evidence type="ECO:0000259" key="16">
    <source>
        <dbReference type="Pfam" id="PF02563"/>
    </source>
</evidence>
<evidence type="ECO:0000256" key="3">
    <source>
        <dbReference type="ARBA" id="ARBA00022448"/>
    </source>
</evidence>
<keyword evidence="14" id="KW-0449">Lipoprotein</keyword>
<dbReference type="EMBL" id="QQNH01000043">
    <property type="protein sequence ID" value="RDE07665.1"/>
    <property type="molecule type" value="Genomic_DNA"/>
</dbReference>